<dbReference type="PANTHER" id="PTHR24243:SF208">
    <property type="entry name" value="PYROKININ-1 RECEPTOR"/>
    <property type="match status" value="1"/>
</dbReference>
<dbReference type="Gene3D" id="1.20.1070.10">
    <property type="entry name" value="Rhodopsin 7-helix transmembrane proteins"/>
    <property type="match status" value="1"/>
</dbReference>
<protein>
    <submittedName>
        <fullName evidence="10">Platelet-activating factor receptor</fullName>
    </submittedName>
</protein>
<dbReference type="PANTHER" id="PTHR24243">
    <property type="entry name" value="G-PROTEIN COUPLED RECEPTOR"/>
    <property type="match status" value="1"/>
</dbReference>
<evidence type="ECO:0000256" key="8">
    <source>
        <dbReference type="SAM" id="Phobius"/>
    </source>
</evidence>
<feature type="transmembrane region" description="Helical" evidence="8">
    <location>
        <begin position="160"/>
        <end position="179"/>
    </location>
</feature>
<feature type="transmembrane region" description="Helical" evidence="8">
    <location>
        <begin position="20"/>
        <end position="41"/>
    </location>
</feature>
<evidence type="ECO:0000256" key="1">
    <source>
        <dbReference type="ARBA" id="ARBA00004141"/>
    </source>
</evidence>
<evidence type="ECO:0000259" key="9">
    <source>
        <dbReference type="PROSITE" id="PS50262"/>
    </source>
</evidence>
<dbReference type="InterPro" id="IPR000276">
    <property type="entry name" value="GPCR_Rhodpsn"/>
</dbReference>
<comment type="subcellular location">
    <subcellularLocation>
        <location evidence="1">Membrane</location>
        <topology evidence="1">Multi-pass membrane protein</topology>
    </subcellularLocation>
</comment>
<keyword evidence="7" id="KW-0807">Transducer</keyword>
<evidence type="ECO:0000256" key="5">
    <source>
        <dbReference type="ARBA" id="ARBA00023136"/>
    </source>
</evidence>
<keyword evidence="11" id="KW-1185">Reference proteome</keyword>
<dbReference type="GO" id="GO:0004930">
    <property type="term" value="F:G protein-coupled receptor activity"/>
    <property type="evidence" value="ECO:0007669"/>
    <property type="project" value="UniProtKB-KW"/>
</dbReference>
<name>A0AAD8F914_BIOPF</name>
<evidence type="ECO:0000256" key="4">
    <source>
        <dbReference type="ARBA" id="ARBA00023040"/>
    </source>
</evidence>
<evidence type="ECO:0000256" key="7">
    <source>
        <dbReference type="ARBA" id="ARBA00023224"/>
    </source>
</evidence>
<feature type="transmembrane region" description="Helical" evidence="8">
    <location>
        <begin position="266"/>
        <end position="294"/>
    </location>
</feature>
<reference evidence="10" key="1">
    <citation type="journal article" date="2023" name="PLoS Negl. Trop. Dis.">
        <title>A genome sequence for Biomphalaria pfeifferi, the major vector snail for the human-infecting parasite Schistosoma mansoni.</title>
        <authorList>
            <person name="Bu L."/>
            <person name="Lu L."/>
            <person name="Laidemitt M.R."/>
            <person name="Zhang S.M."/>
            <person name="Mutuku M."/>
            <person name="Mkoji G."/>
            <person name="Steinauer M."/>
            <person name="Loker E.S."/>
        </authorList>
    </citation>
    <scope>NUCLEOTIDE SEQUENCE</scope>
    <source>
        <strain evidence="10">KasaAsao</strain>
    </source>
</reference>
<keyword evidence="4" id="KW-0297">G-protein coupled receptor</keyword>
<sequence length="355" mass="39656">MNYSSGLVLIETPGNKSSLVFVSTVGVVSQAVLDIVLLVNLDVLGELLGLAGIAANVIVIRVFVLEGFKDGVNISLVSLALSDLGALITLQLYNVMVNPWLAEADLPFLPLEVQSLYAFYPHNYFSRVRGFVTAFVTLERCLCVAWPLKVKQVLTNRVSIACNASIYLIMVLNVSPNYIMTYCEWKFVKSRNRTLYGILYRPNKDLVFSYTYFVTDFFIPFFAFFIVLFCTIVIVITLRSKALWRKSFSTAGEATGKGIPGKERKVMLMISAVSVIFIVCFIPFCAILTARALVPGMGINGTYWNLVLLVGSVAFFMETVNCSISIVVYFKMSSKFRARILEMFTWVFGSLDEKC</sequence>
<dbReference type="AlphaFoldDB" id="A0AAD8F914"/>
<dbReference type="Proteomes" id="UP001233172">
    <property type="component" value="Unassembled WGS sequence"/>
</dbReference>
<feature type="domain" description="G-protein coupled receptors family 1 profile" evidence="9">
    <location>
        <begin position="55"/>
        <end position="329"/>
    </location>
</feature>
<evidence type="ECO:0000256" key="6">
    <source>
        <dbReference type="ARBA" id="ARBA00023170"/>
    </source>
</evidence>
<comment type="caution">
    <text evidence="10">The sequence shown here is derived from an EMBL/GenBank/DDBJ whole genome shotgun (WGS) entry which is preliminary data.</text>
</comment>
<gene>
    <name evidence="10" type="ORF">Bpfe_014781</name>
</gene>
<reference evidence="10" key="2">
    <citation type="submission" date="2023-04" db="EMBL/GenBank/DDBJ databases">
        <authorList>
            <person name="Bu L."/>
            <person name="Lu L."/>
            <person name="Laidemitt M.R."/>
            <person name="Zhang S.M."/>
            <person name="Mutuku M."/>
            <person name="Mkoji G."/>
            <person name="Steinauer M."/>
            <person name="Loker E.S."/>
        </authorList>
    </citation>
    <scope>NUCLEOTIDE SEQUENCE</scope>
    <source>
        <strain evidence="10">KasaAsao</strain>
        <tissue evidence="10">Whole Snail</tissue>
    </source>
</reference>
<keyword evidence="2 8" id="KW-0812">Transmembrane</keyword>
<organism evidence="10 11">
    <name type="scientific">Biomphalaria pfeifferi</name>
    <name type="common">Bloodfluke planorb</name>
    <name type="synonym">Freshwater snail</name>
    <dbReference type="NCBI Taxonomy" id="112525"/>
    <lineage>
        <taxon>Eukaryota</taxon>
        <taxon>Metazoa</taxon>
        <taxon>Spiralia</taxon>
        <taxon>Lophotrochozoa</taxon>
        <taxon>Mollusca</taxon>
        <taxon>Gastropoda</taxon>
        <taxon>Heterobranchia</taxon>
        <taxon>Euthyneura</taxon>
        <taxon>Panpulmonata</taxon>
        <taxon>Hygrophila</taxon>
        <taxon>Lymnaeoidea</taxon>
        <taxon>Planorbidae</taxon>
        <taxon>Biomphalaria</taxon>
    </lineage>
</organism>
<proteinExistence type="predicted"/>
<dbReference type="PROSITE" id="PS50262">
    <property type="entry name" value="G_PROTEIN_RECEP_F1_2"/>
    <property type="match status" value="1"/>
</dbReference>
<keyword evidence="6 10" id="KW-0675">Receptor</keyword>
<keyword evidence="3 8" id="KW-1133">Transmembrane helix</keyword>
<accession>A0AAD8F914</accession>
<dbReference type="Pfam" id="PF00001">
    <property type="entry name" value="7tm_1"/>
    <property type="match status" value="1"/>
</dbReference>
<evidence type="ECO:0000313" key="11">
    <source>
        <dbReference type="Proteomes" id="UP001233172"/>
    </source>
</evidence>
<evidence type="ECO:0000313" key="10">
    <source>
        <dbReference type="EMBL" id="KAK0055715.1"/>
    </source>
</evidence>
<dbReference type="SUPFAM" id="SSF81321">
    <property type="entry name" value="Family A G protein-coupled receptor-like"/>
    <property type="match status" value="1"/>
</dbReference>
<evidence type="ECO:0000256" key="3">
    <source>
        <dbReference type="ARBA" id="ARBA00022989"/>
    </source>
</evidence>
<dbReference type="InterPro" id="IPR017452">
    <property type="entry name" value="GPCR_Rhodpsn_7TM"/>
</dbReference>
<evidence type="ECO:0000256" key="2">
    <source>
        <dbReference type="ARBA" id="ARBA00022692"/>
    </source>
</evidence>
<dbReference type="GO" id="GO:0016020">
    <property type="term" value="C:membrane"/>
    <property type="evidence" value="ECO:0007669"/>
    <property type="project" value="UniProtKB-SubCell"/>
</dbReference>
<dbReference type="EMBL" id="JASAOG010000067">
    <property type="protein sequence ID" value="KAK0055715.1"/>
    <property type="molecule type" value="Genomic_DNA"/>
</dbReference>
<keyword evidence="5 8" id="KW-0472">Membrane</keyword>
<feature type="transmembrane region" description="Helical" evidence="8">
    <location>
        <begin position="217"/>
        <end position="238"/>
    </location>
</feature>
<feature type="transmembrane region" description="Helical" evidence="8">
    <location>
        <begin position="47"/>
        <end position="65"/>
    </location>
</feature>
<dbReference type="PRINTS" id="PR00237">
    <property type="entry name" value="GPCRRHODOPSN"/>
</dbReference>
<feature type="transmembrane region" description="Helical" evidence="8">
    <location>
        <begin position="306"/>
        <end position="330"/>
    </location>
</feature>